<dbReference type="RefSeq" id="WP_126780155.1">
    <property type="nucleotide sequence ID" value="NZ_NGJU01000012.1"/>
</dbReference>
<dbReference type="Proteomes" id="UP000287239">
    <property type="component" value="Unassembled WGS sequence"/>
</dbReference>
<keyword evidence="1" id="KW-0472">Membrane</keyword>
<dbReference type="GeneID" id="98568438"/>
<keyword evidence="1" id="KW-1133">Transmembrane helix</keyword>
<comment type="caution">
    <text evidence="2">The sequence shown here is derived from an EMBL/GenBank/DDBJ whole genome shotgun (WGS) entry which is preliminary data.</text>
</comment>
<evidence type="ECO:0000313" key="2">
    <source>
        <dbReference type="EMBL" id="RST94930.1"/>
    </source>
</evidence>
<evidence type="ECO:0000313" key="3">
    <source>
        <dbReference type="Proteomes" id="UP000287239"/>
    </source>
</evidence>
<dbReference type="AlphaFoldDB" id="A0A429ZMJ3"/>
<proteinExistence type="predicted"/>
<keyword evidence="1" id="KW-0812">Transmembrane</keyword>
<dbReference type="EMBL" id="NGJU01000012">
    <property type="protein sequence ID" value="RST94930.1"/>
    <property type="molecule type" value="Genomic_DNA"/>
</dbReference>
<sequence length="85" mass="10455">MKDYDAANKKFFLIRKIDYICNIIMFFWLVITFFALIFNFQLFKQSFTLLLLVSFLLGSWELAAYYRFRKKYRQEQLATKSKWPN</sequence>
<evidence type="ECO:0000256" key="1">
    <source>
        <dbReference type="SAM" id="Phobius"/>
    </source>
</evidence>
<gene>
    <name evidence="2" type="ORF">CBF35_08650</name>
</gene>
<feature type="transmembrane region" description="Helical" evidence="1">
    <location>
        <begin position="20"/>
        <end position="40"/>
    </location>
</feature>
<keyword evidence="3" id="KW-1185">Reference proteome</keyword>
<feature type="transmembrane region" description="Helical" evidence="1">
    <location>
        <begin position="46"/>
        <end position="66"/>
    </location>
</feature>
<organism evidence="2 3">
    <name type="scientific">Vagococcus salmoninarum</name>
    <dbReference type="NCBI Taxonomy" id="2739"/>
    <lineage>
        <taxon>Bacteria</taxon>
        <taxon>Bacillati</taxon>
        <taxon>Bacillota</taxon>
        <taxon>Bacilli</taxon>
        <taxon>Lactobacillales</taxon>
        <taxon>Enterococcaceae</taxon>
        <taxon>Vagococcus</taxon>
    </lineage>
</organism>
<name>A0A429ZMJ3_9ENTE</name>
<accession>A0A429ZMJ3</accession>
<reference evidence="2 3" key="1">
    <citation type="submission" date="2017-05" db="EMBL/GenBank/DDBJ databases">
        <title>Vagococcus spp. assemblies.</title>
        <authorList>
            <person name="Gulvik C.A."/>
        </authorList>
    </citation>
    <scope>NUCLEOTIDE SEQUENCE [LARGE SCALE GENOMIC DNA]</scope>
    <source>
        <strain evidence="2 3">NCFB 2777</strain>
    </source>
</reference>
<protein>
    <submittedName>
        <fullName evidence="2">Uncharacterized protein</fullName>
    </submittedName>
</protein>